<proteinExistence type="predicted"/>
<dbReference type="InterPro" id="IPR050250">
    <property type="entry name" value="Macrolide_Exporter_MacB"/>
</dbReference>
<evidence type="ECO:0000256" key="1">
    <source>
        <dbReference type="ARBA" id="ARBA00004651"/>
    </source>
</evidence>
<dbReference type="PANTHER" id="PTHR30572">
    <property type="entry name" value="MEMBRANE COMPONENT OF TRANSPORTER-RELATED"/>
    <property type="match status" value="1"/>
</dbReference>
<evidence type="ECO:0000313" key="9">
    <source>
        <dbReference type="EMBL" id="EHB91323.1"/>
    </source>
</evidence>
<dbReference type="GO" id="GO:0005886">
    <property type="term" value="C:plasma membrane"/>
    <property type="evidence" value="ECO:0007669"/>
    <property type="project" value="UniProtKB-SubCell"/>
</dbReference>
<comment type="caution">
    <text evidence="9">The sequence shown here is derived from an EMBL/GenBank/DDBJ whole genome shotgun (WGS) entry which is preliminary data.</text>
</comment>
<feature type="transmembrane region" description="Helical" evidence="6">
    <location>
        <begin position="721"/>
        <end position="739"/>
    </location>
</feature>
<dbReference type="GeneID" id="92815598"/>
<comment type="subcellular location">
    <subcellularLocation>
        <location evidence="1">Cell membrane</location>
        <topology evidence="1">Multi-pass membrane protein</topology>
    </subcellularLocation>
</comment>
<accession>G5H9Q7</accession>
<feature type="transmembrane region" description="Helical" evidence="6">
    <location>
        <begin position="343"/>
        <end position="363"/>
    </location>
</feature>
<keyword evidence="2" id="KW-1003">Cell membrane</keyword>
<evidence type="ECO:0000256" key="6">
    <source>
        <dbReference type="SAM" id="Phobius"/>
    </source>
</evidence>
<feature type="transmembrane region" description="Helical" evidence="6">
    <location>
        <begin position="670"/>
        <end position="689"/>
    </location>
</feature>
<keyword evidence="3 6" id="KW-0812">Transmembrane</keyword>
<dbReference type="Pfam" id="PF12704">
    <property type="entry name" value="MacB_PCD"/>
    <property type="match status" value="2"/>
</dbReference>
<gene>
    <name evidence="9" type="ORF">HMPREF9450_01372</name>
</gene>
<reference evidence="9 10" key="1">
    <citation type="submission" date="2011-08" db="EMBL/GenBank/DDBJ databases">
        <title>The Genome Sequence of Alistipes indistinctus YIT 12060.</title>
        <authorList>
            <consortium name="The Broad Institute Genome Sequencing Platform"/>
            <person name="Earl A."/>
            <person name="Ward D."/>
            <person name="Feldgarden M."/>
            <person name="Gevers D."/>
            <person name="Morotomi M."/>
            <person name="Young S.K."/>
            <person name="Zeng Q."/>
            <person name="Gargeya S."/>
            <person name="Fitzgerald M."/>
            <person name="Haas B."/>
            <person name="Abouelleil A."/>
            <person name="Alvarado L."/>
            <person name="Arachchi H.M."/>
            <person name="Berlin A."/>
            <person name="Brown A."/>
            <person name="Chapman S.B."/>
            <person name="Chen Z."/>
            <person name="Dunbar C."/>
            <person name="Freedman E."/>
            <person name="Gearin G."/>
            <person name="Gellesch M."/>
            <person name="Goldberg J."/>
            <person name="Griggs A."/>
            <person name="Gujja S."/>
            <person name="Heiman D."/>
            <person name="Howarth C."/>
            <person name="Larson L."/>
            <person name="Lui A."/>
            <person name="MacDonald P.J.P."/>
            <person name="Montmayeur A."/>
            <person name="Murphy C."/>
            <person name="Neiman D."/>
            <person name="Pearson M."/>
            <person name="Priest M."/>
            <person name="Roberts A."/>
            <person name="Saif S."/>
            <person name="Shea T."/>
            <person name="Shenoy N."/>
            <person name="Sisk P."/>
            <person name="Stolte C."/>
            <person name="Sykes S."/>
            <person name="Wortman J."/>
            <person name="Nusbaum C."/>
            <person name="Birren B."/>
        </authorList>
    </citation>
    <scope>NUCLEOTIDE SEQUENCE [LARGE SCALE GENOMIC DNA]</scope>
    <source>
        <strain evidence="9 10">YIT 12060</strain>
    </source>
</reference>
<evidence type="ECO:0000259" key="8">
    <source>
        <dbReference type="Pfam" id="PF12704"/>
    </source>
</evidence>
<dbReference type="eggNOG" id="COG0577">
    <property type="taxonomic scope" value="Bacteria"/>
</dbReference>
<sequence length="792" mass="87402">MKNITLAYRSLFKKGRSNGIKILSLGVGLAVGLVLIAKIYFEQTYDDFYPAADRIYRIYGNYSMPGEEGGEPSLMLSGYTSGGVAPGLKTEIPAIEAATRFTVFNFSDKEDVFFTEDEERRSGKFIMADSCFFDVLPRPMLIGNAKEVLARPMYALVSETLARSIGHGENVVGKNIRLDSYPNNTIIIGGIFEEMPENSHIQYDAIVSLASISKFFWDGTDNWIGNERYGSFVKLHPSASPESITPAIEKAKGKYLDTESLQKAGYQVSYTLQPLTGLHSSDPATGRMSVMLALLAFALLFTAVMNYILIVISSMVGRSKQVAIQKCYGASGRNISGSILTETLLHLFLSLGIAVLFVIAFRTTAEELLNVRISSLLSWSSGVILTGVCLIVFIITGLIPSSLFSRIPVATAFRRYSKSKRHWKRALLLVQFTACTLLTILLIIIVRQYHMLVNDNPGYSFDRLLYCQTEGVAPAARAKAIEELRRLPCVERVSSADALPVFGSGGNNAFYDDKKAFNFSDLSEVDTAYFATMNIPIIDGRRFESGSYKSPSIMVSRAWADKMVTVSGWKNGVTGKTVRMTQHGNVLITGVYDDIRIGGSGLHDDPSILVYSNQPQRFILIRLYEMSQENIRRVSDLLTRTLTGKDIVVIPYKAEIAYLYNDSRLYRNSVLIGGIITLIISVIGLIGYVRDETVRRSKEIALRKVNGATAGQIIGMLTREVCLLALTGALAGGALAYLAARKWLEQFPEKIALSAWIFLAGILFMLLIVTGCVILQSWRIATENPVNAIKAE</sequence>
<keyword evidence="5 6" id="KW-0472">Membrane</keyword>
<feature type="transmembrane region" description="Helical" evidence="6">
    <location>
        <begin position="426"/>
        <end position="446"/>
    </location>
</feature>
<organism evidence="9 10">
    <name type="scientific">Alistipes indistinctus YIT 12060</name>
    <dbReference type="NCBI Taxonomy" id="742725"/>
    <lineage>
        <taxon>Bacteria</taxon>
        <taxon>Pseudomonadati</taxon>
        <taxon>Bacteroidota</taxon>
        <taxon>Bacteroidia</taxon>
        <taxon>Bacteroidales</taxon>
        <taxon>Rikenellaceae</taxon>
        <taxon>Alistipes</taxon>
    </lineage>
</organism>
<dbReference type="GO" id="GO:0022857">
    <property type="term" value="F:transmembrane transporter activity"/>
    <property type="evidence" value="ECO:0007669"/>
    <property type="project" value="TreeGrafter"/>
</dbReference>
<protein>
    <submittedName>
        <fullName evidence="9">Uncharacterized protein</fullName>
    </submittedName>
</protein>
<dbReference type="PATRIC" id="fig|742725.3.peg.1453"/>
<feature type="transmembrane region" description="Helical" evidence="6">
    <location>
        <begin position="751"/>
        <end position="775"/>
    </location>
</feature>
<feature type="domain" description="MacB-like periplasmic core" evidence="8">
    <location>
        <begin position="23"/>
        <end position="250"/>
    </location>
</feature>
<feature type="domain" description="ABC3 transporter permease C-terminal" evidence="7">
    <location>
        <begin position="294"/>
        <end position="408"/>
    </location>
</feature>
<feature type="domain" description="ABC3 transporter permease C-terminal" evidence="7">
    <location>
        <begin position="673"/>
        <end position="785"/>
    </location>
</feature>
<dbReference type="PANTHER" id="PTHR30572:SF18">
    <property type="entry name" value="ABC-TYPE MACROLIDE FAMILY EXPORT SYSTEM PERMEASE COMPONENT 2"/>
    <property type="match status" value="1"/>
</dbReference>
<dbReference type="HOGENOM" id="CLU_008713_0_1_10"/>
<evidence type="ECO:0000256" key="3">
    <source>
        <dbReference type="ARBA" id="ARBA00022692"/>
    </source>
</evidence>
<feature type="transmembrane region" description="Helical" evidence="6">
    <location>
        <begin position="20"/>
        <end position="41"/>
    </location>
</feature>
<dbReference type="AlphaFoldDB" id="G5H9Q7"/>
<feature type="transmembrane region" description="Helical" evidence="6">
    <location>
        <begin position="383"/>
        <end position="405"/>
    </location>
</feature>
<keyword evidence="10" id="KW-1185">Reference proteome</keyword>
<dbReference type="InterPro" id="IPR003838">
    <property type="entry name" value="ABC3_permease_C"/>
</dbReference>
<dbReference type="OrthoDB" id="905059at2"/>
<evidence type="ECO:0000256" key="4">
    <source>
        <dbReference type="ARBA" id="ARBA00022989"/>
    </source>
</evidence>
<evidence type="ECO:0000313" key="10">
    <source>
        <dbReference type="Proteomes" id="UP000006008"/>
    </source>
</evidence>
<evidence type="ECO:0000259" key="7">
    <source>
        <dbReference type="Pfam" id="PF02687"/>
    </source>
</evidence>
<dbReference type="Pfam" id="PF02687">
    <property type="entry name" value="FtsX"/>
    <property type="match status" value="2"/>
</dbReference>
<dbReference type="EMBL" id="ADLD01000013">
    <property type="protein sequence ID" value="EHB91323.1"/>
    <property type="molecule type" value="Genomic_DNA"/>
</dbReference>
<evidence type="ECO:0000256" key="5">
    <source>
        <dbReference type="ARBA" id="ARBA00023136"/>
    </source>
</evidence>
<feature type="transmembrane region" description="Helical" evidence="6">
    <location>
        <begin position="290"/>
        <end position="312"/>
    </location>
</feature>
<name>G5H9Q7_9BACT</name>
<dbReference type="STRING" id="742725.HMPREF9450_01372"/>
<dbReference type="RefSeq" id="WP_009134178.1">
    <property type="nucleotide sequence ID" value="NZ_CP102250.1"/>
</dbReference>
<dbReference type="InterPro" id="IPR025857">
    <property type="entry name" value="MacB_PCD"/>
</dbReference>
<dbReference type="Proteomes" id="UP000006008">
    <property type="component" value="Unassembled WGS sequence"/>
</dbReference>
<keyword evidence="4 6" id="KW-1133">Transmembrane helix</keyword>
<evidence type="ECO:0000256" key="2">
    <source>
        <dbReference type="ARBA" id="ARBA00022475"/>
    </source>
</evidence>
<feature type="domain" description="MacB-like periplasmic core" evidence="8">
    <location>
        <begin position="474"/>
        <end position="623"/>
    </location>
</feature>